<keyword evidence="1" id="KW-0479">Metal-binding</keyword>
<dbReference type="InterPro" id="IPR001841">
    <property type="entry name" value="Znf_RING"/>
</dbReference>
<keyword evidence="3 5" id="KW-0863">Zinc-finger</keyword>
<dbReference type="InterPro" id="IPR037962">
    <property type="entry name" value="Neuralized"/>
</dbReference>
<accession>A0A482VTV7</accession>
<dbReference type="SMART" id="SM00184">
    <property type="entry name" value="RING"/>
    <property type="match status" value="1"/>
</dbReference>
<name>A0A482VTV7_ASBVE</name>
<feature type="domain" description="RING-type" evidence="6">
    <location>
        <begin position="352"/>
        <end position="393"/>
    </location>
</feature>
<reference evidence="8 9" key="1">
    <citation type="submission" date="2017-03" db="EMBL/GenBank/DDBJ databases">
        <title>Genome of the blue death feigning beetle - Asbolus verrucosus.</title>
        <authorList>
            <person name="Rider S.D."/>
        </authorList>
    </citation>
    <scope>NUCLEOTIDE SEQUENCE [LARGE SCALE GENOMIC DNA]</scope>
    <source>
        <strain evidence="8">Butters</strain>
        <tissue evidence="8">Head and leg muscle</tissue>
    </source>
</reference>
<dbReference type="CDD" id="cd16647">
    <property type="entry name" value="mRING-HC-C3HC5_NEU1"/>
    <property type="match status" value="1"/>
</dbReference>
<evidence type="ECO:0000256" key="1">
    <source>
        <dbReference type="ARBA" id="ARBA00022723"/>
    </source>
</evidence>
<dbReference type="PANTHER" id="PTHR12429:SF6">
    <property type="entry name" value="PROTEIN NEURALIZED"/>
    <property type="match status" value="1"/>
</dbReference>
<dbReference type="InterPro" id="IPR043136">
    <property type="entry name" value="B30.2/SPRY_sf"/>
</dbReference>
<dbReference type="GO" id="GO:0008270">
    <property type="term" value="F:zinc ion binding"/>
    <property type="evidence" value="ECO:0007669"/>
    <property type="project" value="UniProtKB-KW"/>
</dbReference>
<evidence type="ECO:0000256" key="4">
    <source>
        <dbReference type="ARBA" id="ARBA00022833"/>
    </source>
</evidence>
<proteinExistence type="predicted"/>
<keyword evidence="4" id="KW-0862">Zinc</keyword>
<evidence type="ECO:0000259" key="7">
    <source>
        <dbReference type="PROSITE" id="PS51065"/>
    </source>
</evidence>
<dbReference type="SUPFAM" id="SSF57850">
    <property type="entry name" value="RING/U-box"/>
    <property type="match status" value="1"/>
</dbReference>
<comment type="caution">
    <text evidence="8">The sequence shown here is derived from an EMBL/GenBank/DDBJ whole genome shotgun (WGS) entry which is preliminary data.</text>
</comment>
<keyword evidence="9" id="KW-1185">Reference proteome</keyword>
<evidence type="ECO:0000259" key="6">
    <source>
        <dbReference type="PROSITE" id="PS50089"/>
    </source>
</evidence>
<dbReference type="InterPro" id="IPR013083">
    <property type="entry name" value="Znf_RING/FYVE/PHD"/>
</dbReference>
<dbReference type="OrthoDB" id="6658753at2759"/>
<dbReference type="Pfam" id="PF07177">
    <property type="entry name" value="Neuralized"/>
    <property type="match status" value="2"/>
</dbReference>
<dbReference type="STRING" id="1661398.A0A482VTV7"/>
<dbReference type="PANTHER" id="PTHR12429">
    <property type="entry name" value="NEURALIZED"/>
    <property type="match status" value="1"/>
</dbReference>
<dbReference type="Pfam" id="PF13920">
    <property type="entry name" value="zf-C3HC4_3"/>
    <property type="match status" value="1"/>
</dbReference>
<dbReference type="Gene3D" id="3.30.40.10">
    <property type="entry name" value="Zinc/RING finger domain, C3HC4 (zinc finger)"/>
    <property type="match status" value="1"/>
</dbReference>
<evidence type="ECO:0000256" key="3">
    <source>
        <dbReference type="ARBA" id="ARBA00022771"/>
    </source>
</evidence>
<dbReference type="AlphaFoldDB" id="A0A482VTV7"/>
<evidence type="ECO:0000256" key="2">
    <source>
        <dbReference type="ARBA" id="ARBA00022737"/>
    </source>
</evidence>
<protein>
    <submittedName>
        <fullName evidence="8">Neuralized, zf-C3HC4 3, and/or Nup160 domain containing protein</fullName>
    </submittedName>
</protein>
<keyword evidence="2" id="KW-0677">Repeat</keyword>
<sequence length="404" mass="45859">MSNNLPTPSTSTDSLPLRFHNRHGKNIRITNEGTVARRTNTNFFTRGLVFSARPIRINEKIYFKLVEVTDNVGGFVYVGFTSKNPENLHGVTCASLADKPGYWSWFFPKNLCERNTVLFYYVTASGEVHYGVENVEKGLFGGKIQMRNSLWALIDIFGNSNAIKLVDFTPPPRKDTLKLTQKYVPSMLHRTHGRNVKVVKNTAQRIDNEYNQGYVFTQKPLQIDEVIVIQIAPDHQARFQGFLHLGVTSCDPGILNWDDLPDDANLLINRPEYWVLICDFTNLNSSDEISLSLSQNGQISFRLNGDKFAGVVHVDHTLKLWVFVNIYGSTQPICVLSCSERVDDKKNKDKECVVCYDNIIDTALYRCGHTCMCYDCAVQQWQGKGHGHCPLCRAVIKDVIRINK</sequence>
<feature type="domain" description="NHR" evidence="7">
    <location>
        <begin position="16"/>
        <end position="168"/>
    </location>
</feature>
<gene>
    <name evidence="8" type="ORF">BDFB_010286</name>
</gene>
<dbReference type="EMBL" id="QDEB01065534">
    <property type="protein sequence ID" value="RZC36063.1"/>
    <property type="molecule type" value="Genomic_DNA"/>
</dbReference>
<dbReference type="GO" id="GO:0061630">
    <property type="term" value="F:ubiquitin protein ligase activity"/>
    <property type="evidence" value="ECO:0007669"/>
    <property type="project" value="TreeGrafter"/>
</dbReference>
<dbReference type="SMART" id="SM00588">
    <property type="entry name" value="NEUZ"/>
    <property type="match status" value="2"/>
</dbReference>
<evidence type="ECO:0000256" key="5">
    <source>
        <dbReference type="PROSITE-ProRule" id="PRU00175"/>
    </source>
</evidence>
<evidence type="ECO:0000313" key="8">
    <source>
        <dbReference type="EMBL" id="RZC36063.1"/>
    </source>
</evidence>
<evidence type="ECO:0000313" key="9">
    <source>
        <dbReference type="Proteomes" id="UP000292052"/>
    </source>
</evidence>
<feature type="domain" description="NHR" evidence="7">
    <location>
        <begin position="185"/>
        <end position="338"/>
    </location>
</feature>
<dbReference type="PROSITE" id="PS51065">
    <property type="entry name" value="NHR"/>
    <property type="match status" value="2"/>
</dbReference>
<dbReference type="PROSITE" id="PS50089">
    <property type="entry name" value="ZF_RING_2"/>
    <property type="match status" value="1"/>
</dbReference>
<dbReference type="Gene3D" id="2.60.120.920">
    <property type="match status" value="2"/>
</dbReference>
<dbReference type="FunFam" id="2.60.120.920:FF:000005">
    <property type="entry name" value="Putative E3 ubiquitin-protein ligase NEURL1B"/>
    <property type="match status" value="2"/>
</dbReference>
<organism evidence="8 9">
    <name type="scientific">Asbolus verrucosus</name>
    <name type="common">Desert ironclad beetle</name>
    <dbReference type="NCBI Taxonomy" id="1661398"/>
    <lineage>
        <taxon>Eukaryota</taxon>
        <taxon>Metazoa</taxon>
        <taxon>Ecdysozoa</taxon>
        <taxon>Arthropoda</taxon>
        <taxon>Hexapoda</taxon>
        <taxon>Insecta</taxon>
        <taxon>Pterygota</taxon>
        <taxon>Neoptera</taxon>
        <taxon>Endopterygota</taxon>
        <taxon>Coleoptera</taxon>
        <taxon>Polyphaga</taxon>
        <taxon>Cucujiformia</taxon>
        <taxon>Tenebrionidae</taxon>
        <taxon>Pimeliinae</taxon>
        <taxon>Asbolus</taxon>
    </lineage>
</organism>
<dbReference type="Proteomes" id="UP000292052">
    <property type="component" value="Unassembled WGS sequence"/>
</dbReference>
<dbReference type="InterPro" id="IPR006573">
    <property type="entry name" value="NHR_dom"/>
</dbReference>